<feature type="binding site" evidence="3">
    <location>
        <position position="15"/>
    </location>
    <ligand>
        <name>a divalent metal cation</name>
        <dbReference type="ChEBI" id="CHEBI:60240"/>
    </ligand>
</feature>
<evidence type="ECO:0000256" key="1">
    <source>
        <dbReference type="ARBA" id="ARBA00008853"/>
    </source>
</evidence>
<feature type="domain" description="SMP-30/Gluconolactonase/LRE-like region" evidence="4">
    <location>
        <begin position="13"/>
        <end position="255"/>
    </location>
</feature>
<dbReference type="KEGG" id="smiz:4412673_01371"/>
<dbReference type="GO" id="GO:0004341">
    <property type="term" value="F:gluconolactonase activity"/>
    <property type="evidence" value="ECO:0007669"/>
    <property type="project" value="TreeGrafter"/>
</dbReference>
<dbReference type="SUPFAM" id="SSF63829">
    <property type="entry name" value="Calcium-dependent phosphotriesterase"/>
    <property type="match status" value="1"/>
</dbReference>
<dbReference type="GO" id="GO:0005509">
    <property type="term" value="F:calcium ion binding"/>
    <property type="evidence" value="ECO:0007669"/>
    <property type="project" value="TreeGrafter"/>
</dbReference>
<evidence type="ECO:0000256" key="3">
    <source>
        <dbReference type="PIRSR" id="PIRSR605511-2"/>
    </source>
</evidence>
<evidence type="ECO:0000259" key="4">
    <source>
        <dbReference type="Pfam" id="PF08450"/>
    </source>
</evidence>
<dbReference type="InterPro" id="IPR005511">
    <property type="entry name" value="SMP-30"/>
</dbReference>
<feature type="active site" description="Proton donor/acceptor" evidence="2">
    <location>
        <position position="196"/>
    </location>
</feature>
<gene>
    <name evidence="5" type="ORF">SAMEA4412673_01371</name>
</gene>
<feature type="binding site" evidence="3">
    <location>
        <position position="196"/>
    </location>
    <ligand>
        <name>a divalent metal cation</name>
        <dbReference type="ChEBI" id="CHEBI:60240"/>
    </ligand>
</feature>
<protein>
    <submittedName>
        <fullName evidence="5">Gluconolactonase</fullName>
    </submittedName>
</protein>
<feature type="binding site" evidence="3">
    <location>
        <position position="100"/>
    </location>
    <ligand>
        <name>substrate</name>
    </ligand>
</feature>
<dbReference type="InterPro" id="IPR011042">
    <property type="entry name" value="6-blade_b-propeller_TolB-like"/>
</dbReference>
<organism evidence="5 6">
    <name type="scientific">Sphingobacterium mizutaii</name>
    <dbReference type="NCBI Taxonomy" id="1010"/>
    <lineage>
        <taxon>Bacteria</taxon>
        <taxon>Pseudomonadati</taxon>
        <taxon>Bacteroidota</taxon>
        <taxon>Sphingobacteriia</taxon>
        <taxon>Sphingobacteriales</taxon>
        <taxon>Sphingobacteriaceae</taxon>
        <taxon>Sphingobacterium</taxon>
    </lineage>
</organism>
<evidence type="ECO:0000313" key="6">
    <source>
        <dbReference type="Proteomes" id="UP000215355"/>
    </source>
</evidence>
<dbReference type="PANTHER" id="PTHR10907:SF47">
    <property type="entry name" value="REGUCALCIN"/>
    <property type="match status" value="1"/>
</dbReference>
<dbReference type="Gene3D" id="2.120.10.30">
    <property type="entry name" value="TolB, C-terminal domain"/>
    <property type="match status" value="1"/>
</dbReference>
<reference evidence="5 6" key="1">
    <citation type="submission" date="2017-06" db="EMBL/GenBank/DDBJ databases">
        <authorList>
            <consortium name="Pathogen Informatics"/>
        </authorList>
    </citation>
    <scope>NUCLEOTIDE SEQUENCE [LARGE SCALE GENOMIC DNA]</scope>
    <source>
        <strain evidence="5 6">NCTC12149</strain>
    </source>
</reference>
<accession>A0AAJ4XA66</accession>
<dbReference type="Proteomes" id="UP000215355">
    <property type="component" value="Chromosome 1"/>
</dbReference>
<feature type="binding site" evidence="3">
    <location>
        <position position="151"/>
    </location>
    <ligand>
        <name>a divalent metal cation</name>
        <dbReference type="ChEBI" id="CHEBI:60240"/>
    </ligand>
</feature>
<dbReference type="GO" id="GO:0019853">
    <property type="term" value="P:L-ascorbic acid biosynthetic process"/>
    <property type="evidence" value="ECO:0007669"/>
    <property type="project" value="TreeGrafter"/>
</dbReference>
<evidence type="ECO:0000313" key="5">
    <source>
        <dbReference type="EMBL" id="SNV47380.1"/>
    </source>
</evidence>
<evidence type="ECO:0000256" key="2">
    <source>
        <dbReference type="PIRSR" id="PIRSR605511-1"/>
    </source>
</evidence>
<keyword evidence="3" id="KW-0479">Metal-binding</keyword>
<dbReference type="Pfam" id="PF08450">
    <property type="entry name" value="SGL"/>
    <property type="match status" value="1"/>
</dbReference>
<dbReference type="RefSeq" id="WP_093095218.1">
    <property type="nucleotide sequence ID" value="NZ_FNGK01000001.1"/>
</dbReference>
<dbReference type="PANTHER" id="PTHR10907">
    <property type="entry name" value="REGUCALCIN"/>
    <property type="match status" value="1"/>
</dbReference>
<feature type="binding site" evidence="3">
    <location>
        <position position="98"/>
    </location>
    <ligand>
        <name>substrate</name>
    </ligand>
</feature>
<proteinExistence type="inferred from homology"/>
<dbReference type="AlphaFoldDB" id="A0AAJ4XA66"/>
<comment type="similarity">
    <text evidence="1">Belongs to the SMP-30/CGR1 family.</text>
</comment>
<dbReference type="PRINTS" id="PR01790">
    <property type="entry name" value="SMP30FAMILY"/>
</dbReference>
<dbReference type="InterPro" id="IPR013658">
    <property type="entry name" value="SGL"/>
</dbReference>
<dbReference type="EMBL" id="LT906468">
    <property type="protein sequence ID" value="SNV47380.1"/>
    <property type="molecule type" value="Genomic_DNA"/>
</dbReference>
<comment type="cofactor">
    <cofactor evidence="3">
        <name>Zn(2+)</name>
        <dbReference type="ChEBI" id="CHEBI:29105"/>
    </cofactor>
    <text evidence="3">Binds 1 divalent metal cation per subunit.</text>
</comment>
<keyword evidence="3" id="KW-0862">Zinc</keyword>
<sequence>MALKRIYKEGLKLGEGPLWDYRTQQLFFVDILDKKLYIYDYQDQSFEQHIFNEYISCVALTADLDKILISLESGLYEFELSTASKTLICQPEHRNNYRYNDGAVSPWGTWLIGSMNNLNNGDNGPLLPDASLYELKDGDAKTLLDGVIISNGIAFEGTLIYFIDSELNSVRQFEYRDGKLEDETLIFQFEGIGSLDGMCLSKSRKLYIANWGGNQIIIFDLNRKEIIDYINLPSKNPTSCTFGGPEMNELFISSSAHQDDLEGAAGLYCLKIDDEGSEEFIWNA</sequence>
<name>A0AAJ4XA66_9SPHI</name>